<feature type="signal peptide" evidence="3">
    <location>
        <begin position="1"/>
        <end position="22"/>
    </location>
</feature>
<feature type="chain" id="PRO_5040210137" evidence="3">
    <location>
        <begin position="23"/>
        <end position="261"/>
    </location>
</feature>
<dbReference type="EMBL" id="CAJVPL010000879">
    <property type="protein sequence ID" value="CAG8537078.1"/>
    <property type="molecule type" value="Genomic_DNA"/>
</dbReference>
<evidence type="ECO:0000256" key="3">
    <source>
        <dbReference type="SAM" id="SignalP"/>
    </source>
</evidence>
<dbReference type="Proteomes" id="UP000789831">
    <property type="component" value="Unassembled WGS sequence"/>
</dbReference>
<dbReference type="InterPro" id="IPR052124">
    <property type="entry name" value="Rab9_kelch_effector"/>
</dbReference>
<keyword evidence="1" id="KW-0880">Kelch repeat</keyword>
<accession>A0A9N9AQA1</accession>
<dbReference type="AlphaFoldDB" id="A0A9N9AQA1"/>
<evidence type="ECO:0000256" key="1">
    <source>
        <dbReference type="ARBA" id="ARBA00022441"/>
    </source>
</evidence>
<keyword evidence="3" id="KW-0732">Signal</keyword>
<dbReference type="SUPFAM" id="SSF117281">
    <property type="entry name" value="Kelch motif"/>
    <property type="match status" value="1"/>
</dbReference>
<gene>
    <name evidence="4" type="ORF">AGERDE_LOCUS5998</name>
</gene>
<dbReference type="OrthoDB" id="432528at2759"/>
<proteinExistence type="predicted"/>
<sequence>MDSSIRFVFFLLVFKAVNISQAFTPLPRFGHNTHLINNKIYYFGGKDLNGNFSRDFFYLNLPLTPTPQYLYASNSSKLPEFSLLNYTGDFEGQGTKGDFKNTVYKIRIDSNPIIIEQLDNTAAPSPRERLIPVTDMQGKIYFFGGWDGVGNDNTMYILDSNNAKWTMVKSNNAPDMIWNYAPILTDDGRILYISGNHLHEKKYAYMPFNSIPVFNINTNDWERIDTIINVPVGRAAHAAILAADKKRVIVYGGEINHTDYS</sequence>
<evidence type="ECO:0000313" key="4">
    <source>
        <dbReference type="EMBL" id="CAG8537078.1"/>
    </source>
</evidence>
<organism evidence="4 5">
    <name type="scientific">Ambispora gerdemannii</name>
    <dbReference type="NCBI Taxonomy" id="144530"/>
    <lineage>
        <taxon>Eukaryota</taxon>
        <taxon>Fungi</taxon>
        <taxon>Fungi incertae sedis</taxon>
        <taxon>Mucoromycota</taxon>
        <taxon>Glomeromycotina</taxon>
        <taxon>Glomeromycetes</taxon>
        <taxon>Archaeosporales</taxon>
        <taxon>Ambisporaceae</taxon>
        <taxon>Ambispora</taxon>
    </lineage>
</organism>
<reference evidence="4" key="1">
    <citation type="submission" date="2021-06" db="EMBL/GenBank/DDBJ databases">
        <authorList>
            <person name="Kallberg Y."/>
            <person name="Tangrot J."/>
            <person name="Rosling A."/>
        </authorList>
    </citation>
    <scope>NUCLEOTIDE SEQUENCE</scope>
    <source>
        <strain evidence="4">MT106</strain>
    </source>
</reference>
<name>A0A9N9AQA1_9GLOM</name>
<keyword evidence="5" id="KW-1185">Reference proteome</keyword>
<dbReference type="Pfam" id="PF24681">
    <property type="entry name" value="Kelch_KLHDC2_KLHL20_DRC7"/>
    <property type="match status" value="1"/>
</dbReference>
<dbReference type="PANTHER" id="PTHR46647">
    <property type="entry name" value="RAB9 EFFECTOR PROTEIN WITH KELCH MOTIFS"/>
    <property type="match status" value="1"/>
</dbReference>
<dbReference type="Gene3D" id="2.120.10.80">
    <property type="entry name" value="Kelch-type beta propeller"/>
    <property type="match status" value="1"/>
</dbReference>
<dbReference type="InterPro" id="IPR015915">
    <property type="entry name" value="Kelch-typ_b-propeller"/>
</dbReference>
<comment type="caution">
    <text evidence="4">The sequence shown here is derived from an EMBL/GenBank/DDBJ whole genome shotgun (WGS) entry which is preliminary data.</text>
</comment>
<dbReference type="PANTHER" id="PTHR46647:SF1">
    <property type="entry name" value="RAB9 EFFECTOR PROTEIN WITH KELCH MOTIFS"/>
    <property type="match status" value="1"/>
</dbReference>
<protein>
    <submittedName>
        <fullName evidence="4">4750_t:CDS:1</fullName>
    </submittedName>
</protein>
<evidence type="ECO:0000256" key="2">
    <source>
        <dbReference type="ARBA" id="ARBA00022737"/>
    </source>
</evidence>
<evidence type="ECO:0000313" key="5">
    <source>
        <dbReference type="Proteomes" id="UP000789831"/>
    </source>
</evidence>
<keyword evidence="2" id="KW-0677">Repeat</keyword>